<reference evidence="2 3" key="1">
    <citation type="submission" date="2017-06" db="EMBL/GenBank/DDBJ databases">
        <authorList>
            <person name="Kim H.J."/>
            <person name="Triplett B.A."/>
        </authorList>
    </citation>
    <scope>NUCLEOTIDE SEQUENCE [LARGE SCALE GENOMIC DNA]</scope>
    <source>
        <strain evidence="2 3">DSM 29150</strain>
    </source>
</reference>
<dbReference type="Pfam" id="PF13585">
    <property type="entry name" value="CHU_C"/>
    <property type="match status" value="1"/>
</dbReference>
<feature type="domain" description="Ig-like" evidence="1">
    <location>
        <begin position="347"/>
        <end position="420"/>
    </location>
</feature>
<dbReference type="NCBIfam" id="TIGR04131">
    <property type="entry name" value="Bac_Flav_CTERM"/>
    <property type="match status" value="1"/>
</dbReference>
<feature type="domain" description="Ig-like" evidence="1">
    <location>
        <begin position="503"/>
        <end position="578"/>
    </location>
</feature>
<evidence type="ECO:0000259" key="1">
    <source>
        <dbReference type="Pfam" id="PF19081"/>
    </source>
</evidence>
<keyword evidence="3" id="KW-1185">Reference proteome</keyword>
<evidence type="ECO:0000313" key="2">
    <source>
        <dbReference type="EMBL" id="SNR45874.1"/>
    </source>
</evidence>
<feature type="domain" description="Ig-like" evidence="1">
    <location>
        <begin position="901"/>
        <end position="977"/>
    </location>
</feature>
<gene>
    <name evidence="2" type="ORF">SAMN06265371_103216</name>
</gene>
<accession>A0A238WHZ6</accession>
<feature type="domain" description="Ig-like" evidence="1">
    <location>
        <begin position="659"/>
        <end position="735"/>
    </location>
</feature>
<dbReference type="RefSeq" id="WP_089380883.1">
    <property type="nucleotide sequence ID" value="NZ_FZNT01000003.1"/>
</dbReference>
<dbReference type="InterPro" id="IPR044023">
    <property type="entry name" value="Ig_7"/>
</dbReference>
<organism evidence="2 3">
    <name type="scientific">Lutibacter agarilyticus</name>
    <dbReference type="NCBI Taxonomy" id="1109740"/>
    <lineage>
        <taxon>Bacteria</taxon>
        <taxon>Pseudomonadati</taxon>
        <taxon>Bacteroidota</taxon>
        <taxon>Flavobacteriia</taxon>
        <taxon>Flavobacteriales</taxon>
        <taxon>Flavobacteriaceae</taxon>
        <taxon>Lutibacter</taxon>
    </lineage>
</organism>
<dbReference type="Proteomes" id="UP000198384">
    <property type="component" value="Unassembled WGS sequence"/>
</dbReference>
<feature type="domain" description="Ig-like" evidence="1">
    <location>
        <begin position="423"/>
        <end position="499"/>
    </location>
</feature>
<protein>
    <submittedName>
        <fullName evidence="2">Gliding motility-associated C-terminal domain-containing protein</fullName>
    </submittedName>
</protein>
<dbReference type="Pfam" id="PF19081">
    <property type="entry name" value="Ig_7"/>
    <property type="match status" value="8"/>
</dbReference>
<proteinExistence type="predicted"/>
<feature type="domain" description="Ig-like" evidence="1">
    <location>
        <begin position="581"/>
        <end position="657"/>
    </location>
</feature>
<name>A0A238WHZ6_9FLAO</name>
<sequence length="1315" mass="141917">MEKLLFSLPKKVILLAFLSFFIFQHNSFSQCVIANPVQEFCASEHKTVADLEVTTGINVVWFDALNGGNQYEPSDPIVDGNSYYALDIDPSCTDPTRIEVTVIIYGEPPTNVDVFVGKCASEQSTINDLSADGIDIKWFDAQTGGTELPTSTELQDGQTYWVQQTENGCTSERLPTTVSLIDPATPTIQNVQSFCSTQNATVADLEANESNIVWYSSENSTTPLNTLTPLINGEDYWASQIIFPCESTVRMQTTVVIDTVSDAGTEGSYSECELNLTTTNLFSLLGGTPDNTGVWSGPSTLSGDYLGTFDPGVNTEGTYTYTVASSLGVCPDATSNVEVIILKVVPPTTSSTTQTFCEIDDPTVGSLLAAGVNIQWYDTDTSTTPLNLSDALINGEDYYATQTEANGCESTSRLKVTASIITPLPPTTSNATQTFCEIDNPTIASLNAVGTTIQWYDTETTTTPLNLTDTIIDGEDYWATQTEASGCESVSRLVITASVIAPLPPTASQTNQTFCEIDNPTVASLNAVGTTIQWYDTETSTTPLNLTDTIIDGEDYWATQTEVDGCESKTRLQVTATIETPLAPTISEANQTFCEIDNPTIASLNASGTSIQWYATETSTTVLNTTDILVEQTYWASQTDASGCESATRSIVTVTITAPLAPITSEATQTFCEIDNPTIASLNAIGTTIQWYATETSTTPLNLTDTLIDGEDYWATQTEASGCESTARLVVNAVVLAPLAPTTTNTIQTFCEIDAATVADLNATGSGILWYASETSTTALDSTELLIDGEDYWATQTDAIGCESALRLVVNVNIVVELPPTTSETTQTFCEIENATISDLSVVGNNIQWYDSETSTTPLDTSEVLVNGEDYWATQNAASNCESALRLVVTTTIISTPPPTTSATNQSFCMNDFAPDSPTIADLAISGDGIQWYATETSTTVLNTTDILVDGQTYWASQTDASGCESATRISITATVTNTPIATTSNASQTFCAANNPTIADIDVTGDTIIWFDTETSTTPLSTSETLVDGEDYWALNTNGTTGCESSDRLQITSTIIEVPAPIIENTTQSFCEVSNPTIADLVSQDTVEWFTSETATTPLTTSDLLTNNTVYWASAVNAIGCNSSVKIAVTVILNNPGTPVLDNLGDEFCKINNPTLDDLNNRVTPVNNGTIIWYADYPNGTPLSLSEYLIDSETYYAVETDSNGCESVTPLDVTVDLEACDEYDIVTYDGFSPNGDGVNDTFKIENLRVLYTDFKVEFFNRWGTKVYTADANREDWNGRLKGNGEYVTSGVYYFVIYFNKDNRKPLQDRLYLSR</sequence>
<evidence type="ECO:0000313" key="3">
    <source>
        <dbReference type="Proteomes" id="UP000198384"/>
    </source>
</evidence>
<dbReference type="EMBL" id="FZNT01000003">
    <property type="protein sequence ID" value="SNR45874.1"/>
    <property type="molecule type" value="Genomic_DNA"/>
</dbReference>
<feature type="domain" description="Ig-like" evidence="1">
    <location>
        <begin position="116"/>
        <end position="178"/>
    </location>
</feature>
<dbReference type="OrthoDB" id="1236981at2"/>
<feature type="domain" description="Ig-like" evidence="1">
    <location>
        <begin position="1061"/>
        <end position="1134"/>
    </location>
</feature>
<dbReference type="InterPro" id="IPR026341">
    <property type="entry name" value="T9SS_type_B"/>
</dbReference>